<dbReference type="InterPro" id="IPR016024">
    <property type="entry name" value="ARM-type_fold"/>
</dbReference>
<evidence type="ECO:0000256" key="2">
    <source>
        <dbReference type="ARBA" id="ARBA00022618"/>
    </source>
</evidence>
<dbReference type="GO" id="GO:0035825">
    <property type="term" value="P:homologous recombination"/>
    <property type="evidence" value="ECO:0007669"/>
    <property type="project" value="UniProtKB-ARBA"/>
</dbReference>
<dbReference type="Gene3D" id="1.25.10.10">
    <property type="entry name" value="Leucine-rich Repeat Variant"/>
    <property type="match status" value="1"/>
</dbReference>
<keyword evidence="2" id="KW-0132">Cell division</keyword>
<dbReference type="OrthoDB" id="512726at2759"/>
<dbReference type="PANTHER" id="PTHR12663:SF0">
    <property type="entry name" value="PRECOCIOUS DISSOCIATION OF SISTERS 5, ISOFORM A"/>
    <property type="match status" value="1"/>
</dbReference>
<comment type="subcellular location">
    <subcellularLocation>
        <location evidence="1">Nucleus</location>
    </subcellularLocation>
</comment>
<feature type="region of interest" description="Disordered" evidence="6">
    <location>
        <begin position="429"/>
        <end position="448"/>
    </location>
</feature>
<evidence type="ECO:0000313" key="8">
    <source>
        <dbReference type="Proteomes" id="UP000054498"/>
    </source>
</evidence>
<dbReference type="AlphaFoldDB" id="A0A0D2MD25"/>
<evidence type="ECO:0000256" key="4">
    <source>
        <dbReference type="ARBA" id="ARBA00023242"/>
    </source>
</evidence>
<dbReference type="Pfam" id="PF20168">
    <property type="entry name" value="PDS5"/>
    <property type="match status" value="2"/>
</dbReference>
<dbReference type="SUPFAM" id="SSF48371">
    <property type="entry name" value="ARM repeat"/>
    <property type="match status" value="1"/>
</dbReference>
<feature type="compositionally biased region" description="Basic residues" evidence="6">
    <location>
        <begin position="358"/>
        <end position="376"/>
    </location>
</feature>
<dbReference type="PANTHER" id="PTHR12663">
    <property type="entry name" value="ANDROGEN INDUCED INHIBITOR OF PROLIFERATION AS3 / PDS5-RELATED"/>
    <property type="match status" value="1"/>
</dbReference>
<keyword evidence="5" id="KW-0131">Cell cycle</keyword>
<keyword evidence="4" id="KW-0539">Nucleus</keyword>
<evidence type="ECO:0000313" key="7">
    <source>
        <dbReference type="EMBL" id="KIZ01095.1"/>
    </source>
</evidence>
<dbReference type="GO" id="GO:0051301">
    <property type="term" value="P:cell division"/>
    <property type="evidence" value="ECO:0007669"/>
    <property type="project" value="UniProtKB-KW"/>
</dbReference>
<evidence type="ECO:0000256" key="3">
    <source>
        <dbReference type="ARBA" id="ARBA00022776"/>
    </source>
</evidence>
<dbReference type="GO" id="GO:0005634">
    <property type="term" value="C:nucleus"/>
    <property type="evidence" value="ECO:0007669"/>
    <property type="project" value="UniProtKB-SubCell"/>
</dbReference>
<evidence type="ECO:0000256" key="6">
    <source>
        <dbReference type="SAM" id="MobiDB-lite"/>
    </source>
</evidence>
<dbReference type="GO" id="GO:0007064">
    <property type="term" value="P:mitotic sister chromatid cohesion"/>
    <property type="evidence" value="ECO:0007669"/>
    <property type="project" value="InterPro"/>
</dbReference>
<accession>A0A0D2MD25</accession>
<dbReference type="GO" id="GO:0006281">
    <property type="term" value="P:DNA repair"/>
    <property type="evidence" value="ECO:0007669"/>
    <property type="project" value="TreeGrafter"/>
</dbReference>
<evidence type="ECO:0000256" key="1">
    <source>
        <dbReference type="ARBA" id="ARBA00004123"/>
    </source>
</evidence>
<organism evidence="7 8">
    <name type="scientific">Monoraphidium neglectum</name>
    <dbReference type="NCBI Taxonomy" id="145388"/>
    <lineage>
        <taxon>Eukaryota</taxon>
        <taxon>Viridiplantae</taxon>
        <taxon>Chlorophyta</taxon>
        <taxon>core chlorophytes</taxon>
        <taxon>Chlorophyceae</taxon>
        <taxon>CS clade</taxon>
        <taxon>Sphaeropleales</taxon>
        <taxon>Selenastraceae</taxon>
        <taxon>Monoraphidium</taxon>
    </lineage>
</organism>
<name>A0A0D2MD25_9CHLO</name>
<gene>
    <name evidence="7" type="ORF">MNEG_6868</name>
</gene>
<dbReference type="Proteomes" id="UP000054498">
    <property type="component" value="Unassembled WGS sequence"/>
</dbReference>
<feature type="compositionally biased region" description="Basic and acidic residues" evidence="6">
    <location>
        <begin position="435"/>
        <end position="448"/>
    </location>
</feature>
<feature type="compositionally biased region" description="Basic and acidic residues" evidence="6">
    <location>
        <begin position="320"/>
        <end position="329"/>
    </location>
</feature>
<dbReference type="RefSeq" id="XP_013900114.1">
    <property type="nucleotide sequence ID" value="XM_014044660.1"/>
</dbReference>
<dbReference type="InterPro" id="IPR011989">
    <property type="entry name" value="ARM-like"/>
</dbReference>
<dbReference type="STRING" id="145388.A0A0D2MD25"/>
<evidence type="ECO:0000256" key="5">
    <source>
        <dbReference type="ARBA" id="ARBA00023306"/>
    </source>
</evidence>
<dbReference type="InterPro" id="IPR039776">
    <property type="entry name" value="Pds5"/>
</dbReference>
<keyword evidence="3" id="KW-0498">Mitosis</keyword>
<reference evidence="7 8" key="1">
    <citation type="journal article" date="2013" name="BMC Genomics">
        <title>Reconstruction of the lipid metabolism for the microalga Monoraphidium neglectum from its genome sequence reveals characteristics suitable for biofuel production.</title>
        <authorList>
            <person name="Bogen C."/>
            <person name="Al-Dilaimi A."/>
            <person name="Albersmeier A."/>
            <person name="Wichmann J."/>
            <person name="Grundmann M."/>
            <person name="Rupp O."/>
            <person name="Lauersen K.J."/>
            <person name="Blifernez-Klassen O."/>
            <person name="Kalinowski J."/>
            <person name="Goesmann A."/>
            <person name="Mussgnug J.H."/>
            <person name="Kruse O."/>
        </authorList>
    </citation>
    <scope>NUCLEOTIDE SEQUENCE [LARGE SCALE GENOMIC DNA]</scope>
    <source>
        <strain evidence="7 8">SAG 48.87</strain>
    </source>
</reference>
<dbReference type="GeneID" id="25739744"/>
<keyword evidence="8" id="KW-1185">Reference proteome</keyword>
<dbReference type="GO" id="GO:0000785">
    <property type="term" value="C:chromatin"/>
    <property type="evidence" value="ECO:0007669"/>
    <property type="project" value="TreeGrafter"/>
</dbReference>
<feature type="region of interest" description="Disordered" evidence="6">
    <location>
        <begin position="311"/>
        <end position="395"/>
    </location>
</feature>
<protein>
    <submittedName>
        <fullName evidence="7">Uncharacterized protein</fullName>
    </submittedName>
</protein>
<proteinExistence type="predicted"/>
<dbReference type="KEGG" id="mng:MNEG_6868"/>
<dbReference type="EMBL" id="KK101380">
    <property type="protein sequence ID" value="KIZ01095.1"/>
    <property type="molecule type" value="Genomic_DNA"/>
</dbReference>
<sequence>MELVQLAAQMVGSLKSEEMRTKVLEGVFERLRDPDEKVRIAACKAACAVASAHPALVADSAAAAGGGPIHLEEVSVRMRDLRPAVRRAAVVGLMALFRGRVSKGGLAGGKGVYWIPARAIMCACADAPLRQELETAVWRDGLLGPSAAPGLVAQVWVEVWRQAAPHEVSKVVVLLEAKALLQFEALSFLECRRLLAGTEGDQRAGLQAKMDAAARKLAKRLPDPFKAEQQLAALRDVRDNRVAASLLAALALGAKSEAAARARSDALQRVNSKSPLADFLRLLLAYAQPSLLPQEAAGALLDLAAGVVPKSGHAAGRIGRGGDVEGRDDAEGEEDEEKEGSGGSGEDVEDEEGAGARGGKRRRRGAGARAGARKQRKVEATGGAQEGDGEGSAVAPEVAEAARAVCRQVSKSAGGLFAGQTERLSAMLAGGARDGGGDKGSGEEEEGAARGELRALAAQLLSRWARVAAGLSPSCAAAGAASAQPAAGSGAGERPLRQGRGAAAAAAEGAPLAEGGAALEPLRAALLRVASEGPPKAARHAVAALHFLYGAAIHQELGSLCGRLARGLTPKRAGDALALAHVHALSAIGQYIPDALAPHSEALSEFVTNRLLGAYISHPGNGGGGGAELSVAEPGFEVAAKCGAIRALARALTPEIDGDEVRVETIRATCAFIDELQRLLDVEAPPEWLPAHAAPEQEGAVRLAAARAVLRLVRRHDVRLPQPAYCLAALTMQDPVVDVRRLFAAKLAAAIHYFNVRPRYHQLSAKLAAMMALGAADPVPQHKRAAAGALRDWARARRAAAQRLITAAAADRAADGGSTMQEQPEMAVPYLIHLLAHHPDMPVVRSNTRCPLREPILPQSGQPSASLRE</sequence>